<dbReference type="Gene3D" id="3.30.70.1070">
    <property type="entry name" value="Sporulation related repeat"/>
    <property type="match status" value="1"/>
</dbReference>
<dbReference type="EMBL" id="CP035807">
    <property type="protein sequence ID" value="QEN05705.1"/>
    <property type="molecule type" value="Genomic_DNA"/>
</dbReference>
<dbReference type="PANTHER" id="PTHR38687">
    <property type="entry name" value="CELL DIVISION PROTEIN DEDD-RELATED"/>
    <property type="match status" value="1"/>
</dbReference>
<keyword evidence="1" id="KW-0812">Transmembrane</keyword>
<feature type="domain" description="SPOR" evidence="2">
    <location>
        <begin position="148"/>
        <end position="227"/>
    </location>
</feature>
<protein>
    <submittedName>
        <fullName evidence="3">SPOR domain-containing protein</fullName>
    </submittedName>
</protein>
<keyword evidence="1" id="KW-0472">Membrane</keyword>
<evidence type="ECO:0000256" key="1">
    <source>
        <dbReference type="SAM" id="Phobius"/>
    </source>
</evidence>
<evidence type="ECO:0000259" key="2">
    <source>
        <dbReference type="PROSITE" id="PS51724"/>
    </source>
</evidence>
<dbReference type="InterPro" id="IPR036680">
    <property type="entry name" value="SPOR-like_sf"/>
</dbReference>
<dbReference type="InterPro" id="IPR007730">
    <property type="entry name" value="SPOR-like_dom"/>
</dbReference>
<evidence type="ECO:0000313" key="3">
    <source>
        <dbReference type="EMBL" id="QEN05705.1"/>
    </source>
</evidence>
<dbReference type="OrthoDB" id="360945at2"/>
<dbReference type="Proteomes" id="UP000323824">
    <property type="component" value="Chromosome"/>
</dbReference>
<dbReference type="GO" id="GO:0032153">
    <property type="term" value="C:cell division site"/>
    <property type="evidence" value="ECO:0007669"/>
    <property type="project" value="TreeGrafter"/>
</dbReference>
<name>A0A5C1QC74_9SPIO</name>
<keyword evidence="4" id="KW-1185">Reference proteome</keyword>
<evidence type="ECO:0000313" key="4">
    <source>
        <dbReference type="Proteomes" id="UP000323824"/>
    </source>
</evidence>
<gene>
    <name evidence="3" type="ORF">EW093_13615</name>
</gene>
<dbReference type="GO" id="GO:0032506">
    <property type="term" value="P:cytokinetic process"/>
    <property type="evidence" value="ECO:0007669"/>
    <property type="project" value="TreeGrafter"/>
</dbReference>
<accession>A0A5C1QC74</accession>
<dbReference type="PROSITE" id="PS51724">
    <property type="entry name" value="SPOR"/>
    <property type="match status" value="1"/>
</dbReference>
<sequence>MADNVKKDINDTKISTDTLFVLLLVICGIAVIILAAYLLYKPHQGSNDVVIRDIIVSGAIPNESESVQSVEDSLKNSYLVEPTLDEEKKEEPKLEESIEDETLITKKDQDLPVIKDKPIFKKSTTTPVLKQTVTKTTVVKPKKVQQKLVTIKAYWIQVGSFSSSAQANKSVDLLKSKGLSSRVVLKSVNGKSVYRVRIGAYESKDEADKFLSEVQKIDGYSGSYVSESTTQKYIDI</sequence>
<dbReference type="Pfam" id="PF05036">
    <property type="entry name" value="SPOR"/>
    <property type="match status" value="1"/>
</dbReference>
<dbReference type="PANTHER" id="PTHR38687:SF1">
    <property type="entry name" value="CELL DIVISION PROTEIN DEDD"/>
    <property type="match status" value="1"/>
</dbReference>
<dbReference type="AlphaFoldDB" id="A0A5C1QC74"/>
<dbReference type="GO" id="GO:0030428">
    <property type="term" value="C:cell septum"/>
    <property type="evidence" value="ECO:0007669"/>
    <property type="project" value="TreeGrafter"/>
</dbReference>
<dbReference type="KEGG" id="sper:EW093_13615"/>
<dbReference type="RefSeq" id="WP_149568939.1">
    <property type="nucleotide sequence ID" value="NZ_CP035807.1"/>
</dbReference>
<dbReference type="SUPFAM" id="SSF110997">
    <property type="entry name" value="Sporulation related repeat"/>
    <property type="match status" value="1"/>
</dbReference>
<proteinExistence type="predicted"/>
<organism evidence="3 4">
    <name type="scientific">Thiospirochaeta perfilievii</name>
    <dbReference type="NCBI Taxonomy" id="252967"/>
    <lineage>
        <taxon>Bacteria</taxon>
        <taxon>Pseudomonadati</taxon>
        <taxon>Spirochaetota</taxon>
        <taxon>Spirochaetia</taxon>
        <taxon>Spirochaetales</taxon>
        <taxon>Spirochaetaceae</taxon>
        <taxon>Thiospirochaeta</taxon>
    </lineage>
</organism>
<feature type="transmembrane region" description="Helical" evidence="1">
    <location>
        <begin position="20"/>
        <end position="40"/>
    </location>
</feature>
<dbReference type="GO" id="GO:0042834">
    <property type="term" value="F:peptidoglycan binding"/>
    <property type="evidence" value="ECO:0007669"/>
    <property type="project" value="InterPro"/>
</dbReference>
<reference evidence="3 4" key="1">
    <citation type="submission" date="2019-02" db="EMBL/GenBank/DDBJ databases">
        <authorList>
            <person name="Fomenkov A."/>
            <person name="Dubinina G."/>
            <person name="Grabovich M."/>
            <person name="Vincze T."/>
            <person name="Roberts R.J."/>
        </authorList>
    </citation>
    <scope>NUCLEOTIDE SEQUENCE [LARGE SCALE GENOMIC DNA]</scope>
    <source>
        <strain evidence="3 4">P</strain>
    </source>
</reference>
<keyword evidence="1" id="KW-1133">Transmembrane helix</keyword>
<reference evidence="3 4" key="2">
    <citation type="submission" date="2019-09" db="EMBL/GenBank/DDBJ databases">
        <title>Complete Genome Sequence and Methylome Analysis of free living Spirochaetas.</title>
        <authorList>
            <person name="Leshcheva N."/>
            <person name="Mikheeva N."/>
        </authorList>
    </citation>
    <scope>NUCLEOTIDE SEQUENCE [LARGE SCALE GENOMIC DNA]</scope>
    <source>
        <strain evidence="3 4">P</strain>
    </source>
</reference>
<dbReference type="InterPro" id="IPR052521">
    <property type="entry name" value="Cell_div_SPOR-domain"/>
</dbReference>